<proteinExistence type="predicted"/>
<feature type="region of interest" description="Disordered" evidence="1">
    <location>
        <begin position="559"/>
        <end position="582"/>
    </location>
</feature>
<feature type="compositionally biased region" description="Basic and acidic residues" evidence="1">
    <location>
        <begin position="483"/>
        <end position="506"/>
    </location>
</feature>
<feature type="compositionally biased region" description="Polar residues" evidence="1">
    <location>
        <begin position="55"/>
        <end position="64"/>
    </location>
</feature>
<accession>A0A6B2KYE8</accession>
<dbReference type="EMBL" id="GIBP01000824">
    <property type="protein sequence ID" value="NDV29793.1"/>
    <property type="molecule type" value="Transcribed_RNA"/>
</dbReference>
<feature type="region of interest" description="Disordered" evidence="1">
    <location>
        <begin position="471"/>
        <end position="514"/>
    </location>
</feature>
<feature type="compositionally biased region" description="Basic and acidic residues" evidence="1">
    <location>
        <begin position="42"/>
        <end position="53"/>
    </location>
</feature>
<feature type="compositionally biased region" description="Basic and acidic residues" evidence="1">
    <location>
        <begin position="559"/>
        <end position="574"/>
    </location>
</feature>
<feature type="region of interest" description="Disordered" evidence="1">
    <location>
        <begin position="42"/>
        <end position="73"/>
    </location>
</feature>
<protein>
    <submittedName>
        <fullName evidence="2">Uncharacterized protein</fullName>
    </submittedName>
</protein>
<evidence type="ECO:0000313" key="2">
    <source>
        <dbReference type="EMBL" id="NDV29793.1"/>
    </source>
</evidence>
<reference evidence="2" key="1">
    <citation type="journal article" date="2020" name="J. Eukaryot. Microbiol.">
        <title>De novo Sequencing, Assembly and Annotation of the Transcriptome for the Free-Living Testate Amoeba Arcella intermedia.</title>
        <authorList>
            <person name="Ribeiro G.M."/>
            <person name="Porfirio-Sousa A.L."/>
            <person name="Maurer-Alcala X.X."/>
            <person name="Katz L.A."/>
            <person name="Lahr D.J.G."/>
        </authorList>
    </citation>
    <scope>NUCLEOTIDE SEQUENCE</scope>
</reference>
<feature type="region of interest" description="Disordered" evidence="1">
    <location>
        <begin position="302"/>
        <end position="344"/>
    </location>
</feature>
<organism evidence="2">
    <name type="scientific">Arcella intermedia</name>
    <dbReference type="NCBI Taxonomy" id="1963864"/>
    <lineage>
        <taxon>Eukaryota</taxon>
        <taxon>Amoebozoa</taxon>
        <taxon>Tubulinea</taxon>
        <taxon>Elardia</taxon>
        <taxon>Arcellinida</taxon>
        <taxon>Sphaerothecina</taxon>
        <taxon>Arcellidae</taxon>
        <taxon>Arcella</taxon>
    </lineage>
</organism>
<evidence type="ECO:0000256" key="1">
    <source>
        <dbReference type="SAM" id="MobiDB-lite"/>
    </source>
</evidence>
<dbReference type="AlphaFoldDB" id="A0A6B2KYE8"/>
<sequence length="724" mass="83332">MLPGGISQIDQEIERIRKGEPDQFEAPSIVNISKDDMKEMIADVEEIEKRGPEQFKSNQKNAESATPARDPEELKQIIDVLAEEDTLDDIDSPELDDLELKLREELEPQKKDLSDFVMPSEDLKDENFNEAYVDVVNQMEVDDIEAEFPTEQEEELTTIEEMDNFEERQMEEFSENAAAQLKHGPPIESDRDYFVKPVPFPIPKLEFSQEMPDFEKHVMDTNTDDTPDIPNLDLSCLDPSYNFLERTEQQLLEEREIHPTMMSERWGVLNMKVGKLFLVQRTSCIRTNRLPSERKELEDGLTYTPLPYPEFGDSSPLPMDEQPPVQVKEDEEDIPNEEDEEQSKTLYPETLGAMNELRNHLSTIDALKRDNCVSERDKEGLRKVESILVAYAKRNNIPLSHDDEMESEESESFDTSMKSLEKELNGEDEVIINSQYLTNLDKEDEELQEDQVDEGENVVGEGEQVVGEGEEVGEGDIAVEEGVSAKDGKEEAVARGDSEYDSKNENMEEEDEEFTDLDPNYAPIMEMVADMPIEDTDEPAQELPTSIEEYTEMKMKEMKEAEARAETETPKKDEEESTSEVEPLDVDEVIRICETLDSTNPKTEEFKKNMQRLVAFNYLPSKTMRSKYYHPEIPPEAWEEVRKQTQLEVDEWLEFDKKCNKSFLETNGPTTLQAKMIDISPKQLLEMKKVTWPFATPVTFTNPLRLILSVDWAKQSCPWAVPED</sequence>
<feature type="compositionally biased region" description="Acidic residues" evidence="1">
    <location>
        <begin position="329"/>
        <end position="341"/>
    </location>
</feature>
<name>A0A6B2KYE8_9EUKA</name>